<sequence>MSNSTSSSGDSCVVCTDSVSCPTCGENEYCVMTALTCNECPTTYCATKSSSSLDTLSNSTTTSTSASSTSRSSSTSKTNNNPKIIGGVFGGIFGISLVVLFLAYQWYWKPKYRKSDSKLLDAKSSADLELADDEEDDDFDDFDDDEEEEVPSNMGNFQSNTNGTTAIKTMTMPPPHQQAVRRTTLMNPGDRRSTTSTIRTKASNILPIAYIPGVTSTGLNRPRKFASSNLNVAGDVRSHITLGSSILDFEEEGENDMVDETNKYTNRQNTSKVREKKASQDNLTTAIKARPKLVEITEEMNEEDQEEQENFILRDTIEDIREVTGTTDLISLSREYNGDEDQNSLNDDGSFLLDLEIPDSLRDTSKPDRNVKDPEANVNVESPFDDKFNIDLRDTT</sequence>
<feature type="region of interest" description="Disordered" evidence="1">
    <location>
        <begin position="129"/>
        <end position="160"/>
    </location>
</feature>
<evidence type="ECO:0000313" key="5">
    <source>
        <dbReference type="Proteomes" id="UP000005220"/>
    </source>
</evidence>
<dbReference type="eggNOG" id="ENOG502RY3X">
    <property type="taxonomic scope" value="Eukaryota"/>
</dbReference>
<dbReference type="GO" id="GO:1900436">
    <property type="term" value="P:positive regulation of filamentous growth of a population of unicellular organisms in response to starvation"/>
    <property type="evidence" value="ECO:0007669"/>
    <property type="project" value="EnsemblFungi"/>
</dbReference>
<dbReference type="Proteomes" id="UP000005220">
    <property type="component" value="Chromosome 8"/>
</dbReference>
<dbReference type="GO" id="GO:0005886">
    <property type="term" value="C:plasma membrane"/>
    <property type="evidence" value="ECO:0007669"/>
    <property type="project" value="EnsemblFungi"/>
</dbReference>
<evidence type="ECO:0000256" key="1">
    <source>
        <dbReference type="SAM" id="MobiDB-lite"/>
    </source>
</evidence>
<feature type="compositionally biased region" description="Basic and acidic residues" evidence="1">
    <location>
        <begin position="361"/>
        <end position="375"/>
    </location>
</feature>
<evidence type="ECO:0000313" key="4">
    <source>
        <dbReference type="EMBL" id="CCF59493.1"/>
    </source>
</evidence>
<feature type="compositionally biased region" description="Low complexity" evidence="1">
    <location>
        <begin position="48"/>
        <end position="79"/>
    </location>
</feature>
<dbReference type="InParanoid" id="H2AYT7"/>
<dbReference type="GO" id="GO:0007232">
    <property type="term" value="P:osmosensory signaling pathway via Sho1 osmosensor"/>
    <property type="evidence" value="ECO:0007669"/>
    <property type="project" value="EnsemblFungi"/>
</dbReference>
<dbReference type="FunCoup" id="H2AYT7">
    <property type="interactions" value="119"/>
</dbReference>
<keyword evidence="2" id="KW-0812">Transmembrane</keyword>
<dbReference type="HOGENOM" id="CLU_062466_0_0_1"/>
<dbReference type="OrthoDB" id="2402916at2759"/>
<dbReference type="KEGG" id="kaf:KAFR_0H00830"/>
<name>H2AYT7_KAZAF</name>
<feature type="region of interest" description="Disordered" evidence="1">
    <location>
        <begin position="48"/>
        <end position="80"/>
    </location>
</feature>
<dbReference type="GO" id="GO:0072659">
    <property type="term" value="P:protein localization to plasma membrane"/>
    <property type="evidence" value="ECO:0007669"/>
    <property type="project" value="EnsemblFungi"/>
</dbReference>
<dbReference type="Pfam" id="PF09463">
    <property type="entry name" value="Opy2"/>
    <property type="match status" value="1"/>
</dbReference>
<keyword evidence="5" id="KW-1185">Reference proteome</keyword>
<dbReference type="RefSeq" id="XP_003958628.1">
    <property type="nucleotide sequence ID" value="XM_003958579.1"/>
</dbReference>
<dbReference type="STRING" id="1071382.H2AYT7"/>
<reference evidence="4 5" key="1">
    <citation type="journal article" date="2011" name="Proc. Natl. Acad. Sci. U.S.A.">
        <title>Evolutionary erosion of yeast sex chromosomes by mating-type switching accidents.</title>
        <authorList>
            <person name="Gordon J.L."/>
            <person name="Armisen D."/>
            <person name="Proux-Wera E."/>
            <person name="Oheigeartaigh S.S."/>
            <person name="Byrne K.P."/>
            <person name="Wolfe K.H."/>
        </authorList>
    </citation>
    <scope>NUCLEOTIDE SEQUENCE [LARGE SCALE GENOMIC DNA]</scope>
    <source>
        <strain evidence="5">ATCC 22294 / BCRC 22015 / CBS 2517 / CECT 1963 / NBRC 1671 / NRRL Y-8276</strain>
    </source>
</reference>
<keyword evidence="2" id="KW-1133">Transmembrane helix</keyword>
<dbReference type="EMBL" id="HE650828">
    <property type="protein sequence ID" value="CCF59493.1"/>
    <property type="molecule type" value="Genomic_DNA"/>
</dbReference>
<proteinExistence type="predicted"/>
<evidence type="ECO:0000256" key="2">
    <source>
        <dbReference type="SAM" id="Phobius"/>
    </source>
</evidence>
<protein>
    <recommendedName>
        <fullName evidence="3">Membrane anchor Opy2 N-terminal domain-containing protein</fullName>
    </recommendedName>
</protein>
<feature type="compositionally biased region" description="Acidic residues" evidence="1">
    <location>
        <begin position="129"/>
        <end position="150"/>
    </location>
</feature>
<dbReference type="AlphaFoldDB" id="H2AYT7"/>
<feature type="transmembrane region" description="Helical" evidence="2">
    <location>
        <begin position="84"/>
        <end position="108"/>
    </location>
</feature>
<dbReference type="InterPro" id="IPR018571">
    <property type="entry name" value="Membrane_anchor_Opy2_N"/>
</dbReference>
<feature type="domain" description="Membrane anchor Opy2 N-terminal" evidence="3">
    <location>
        <begin position="12"/>
        <end position="45"/>
    </location>
</feature>
<dbReference type="GeneID" id="13887490"/>
<keyword evidence="2" id="KW-0472">Membrane</keyword>
<gene>
    <name evidence="4" type="primary">KAFR0H00830</name>
    <name evidence="4" type="ORF">KAFR_0H00830</name>
</gene>
<organism evidence="4 5">
    <name type="scientific">Kazachstania africana (strain ATCC 22294 / BCRC 22015 / CBS 2517 / CECT 1963 / NBRC 1671 / NRRL Y-8276)</name>
    <name type="common">Yeast</name>
    <name type="synonym">Kluyveromyces africanus</name>
    <dbReference type="NCBI Taxonomy" id="1071382"/>
    <lineage>
        <taxon>Eukaryota</taxon>
        <taxon>Fungi</taxon>
        <taxon>Dikarya</taxon>
        <taxon>Ascomycota</taxon>
        <taxon>Saccharomycotina</taxon>
        <taxon>Saccharomycetes</taxon>
        <taxon>Saccharomycetales</taxon>
        <taxon>Saccharomycetaceae</taxon>
        <taxon>Kazachstania</taxon>
    </lineage>
</organism>
<evidence type="ECO:0000259" key="3">
    <source>
        <dbReference type="Pfam" id="PF09463"/>
    </source>
</evidence>
<feature type="region of interest" description="Disordered" evidence="1">
    <location>
        <begin position="361"/>
        <end position="383"/>
    </location>
</feature>
<accession>H2AYT7</accession>
<dbReference type="GO" id="GO:0000751">
    <property type="term" value="P:mitotic cell cycle G1 arrest in response to pheromone"/>
    <property type="evidence" value="ECO:0007669"/>
    <property type="project" value="EnsemblFungi"/>
</dbReference>